<evidence type="ECO:0000313" key="2">
    <source>
        <dbReference type="Proteomes" id="UP001479290"/>
    </source>
</evidence>
<comment type="caution">
    <text evidence="1">The sequence shown here is derived from an EMBL/GenBank/DDBJ whole genome shotgun (WGS) entry which is preliminary data.</text>
</comment>
<name>A0AAW1ZHG3_CULAL</name>
<accession>A0AAW1ZHG3</accession>
<dbReference type="AlphaFoldDB" id="A0AAW1ZHG3"/>
<organism evidence="1 2">
    <name type="scientific">Culter alburnus</name>
    <name type="common">Topmouth culter</name>
    <dbReference type="NCBI Taxonomy" id="194366"/>
    <lineage>
        <taxon>Eukaryota</taxon>
        <taxon>Metazoa</taxon>
        <taxon>Chordata</taxon>
        <taxon>Craniata</taxon>
        <taxon>Vertebrata</taxon>
        <taxon>Euteleostomi</taxon>
        <taxon>Actinopterygii</taxon>
        <taxon>Neopterygii</taxon>
        <taxon>Teleostei</taxon>
        <taxon>Ostariophysi</taxon>
        <taxon>Cypriniformes</taxon>
        <taxon>Xenocyprididae</taxon>
        <taxon>Xenocypridinae</taxon>
        <taxon>Culter</taxon>
    </lineage>
</organism>
<keyword evidence="2" id="KW-1185">Reference proteome</keyword>
<protein>
    <submittedName>
        <fullName evidence="1">Uncharacterized protein</fullName>
    </submittedName>
</protein>
<proteinExistence type="predicted"/>
<evidence type="ECO:0000313" key="1">
    <source>
        <dbReference type="EMBL" id="KAK9959470.1"/>
    </source>
</evidence>
<dbReference type="Proteomes" id="UP001479290">
    <property type="component" value="Unassembled WGS sequence"/>
</dbReference>
<reference evidence="1 2" key="1">
    <citation type="submission" date="2024-05" db="EMBL/GenBank/DDBJ databases">
        <title>A high-quality chromosomal-level genome assembly of Topmouth culter (Culter alburnus).</title>
        <authorList>
            <person name="Zhao H."/>
        </authorList>
    </citation>
    <scope>NUCLEOTIDE SEQUENCE [LARGE SCALE GENOMIC DNA]</scope>
    <source>
        <strain evidence="1">CATC2023</strain>
        <tissue evidence="1">Muscle</tissue>
    </source>
</reference>
<gene>
    <name evidence="1" type="ORF">ABG768_009595</name>
</gene>
<sequence>MDQYPSTKSLDLDSALSFVPETLCTLLNGLFVGKETSRKVAGFLVDTLNGMGFASSYREVLHFEKNAADSVAQDMLADDIDVLDMALLFAGDNVDHSILTTDGKGTYIAAITPG</sequence>
<dbReference type="EMBL" id="JAWDJR010000017">
    <property type="protein sequence ID" value="KAK9959470.1"/>
    <property type="molecule type" value="Genomic_DNA"/>
</dbReference>